<sequence length="183" mass="19694">MLKNILVALSIAPVAEGQKTKPKATMSKPSPSALTLSSVVDTLIGKTQGHTTTAKTIQHKLAVALAAGKPTLPVAVVLEKHLVTTSAAKIEALERIAYAAANLANITGTNLGSRTVMGSKFQTSRKGKAPPQTAPTPRQTFTWKQWSKHMQQATTQHTTRQQQKKTGKHQKDSTNSRSTMFRS</sequence>
<dbReference type="VEuPathDB" id="TriTrypDB:Tb10.v4.0078"/>
<feature type="chain" id="PRO_5004238705" description="Variant surface glycoprotein (VSG)" evidence="2">
    <location>
        <begin position="18"/>
        <end position="183"/>
    </location>
</feature>
<proteinExistence type="predicted"/>
<feature type="compositionally biased region" description="Low complexity" evidence="1">
    <location>
        <begin position="144"/>
        <end position="161"/>
    </location>
</feature>
<evidence type="ECO:0000256" key="2">
    <source>
        <dbReference type="SAM" id="SignalP"/>
    </source>
</evidence>
<feature type="region of interest" description="Disordered" evidence="1">
    <location>
        <begin position="144"/>
        <end position="183"/>
    </location>
</feature>
<evidence type="ECO:0000313" key="3">
    <source>
        <dbReference type="EMBL" id="CAJ16789.1"/>
    </source>
</evidence>
<keyword evidence="2" id="KW-0732">Signal</keyword>
<dbReference type="AlphaFoldDB" id="Q4FKN1"/>
<protein>
    <recommendedName>
        <fullName evidence="4">Variant surface glycoprotein (VSG)</fullName>
    </recommendedName>
</protein>
<organism evidence="3">
    <name type="scientific">Trypanosoma brucei brucei (strain 927/4 GUTat10.1)</name>
    <dbReference type="NCBI Taxonomy" id="185431"/>
    <lineage>
        <taxon>Eukaryota</taxon>
        <taxon>Discoba</taxon>
        <taxon>Euglenozoa</taxon>
        <taxon>Kinetoplastea</taxon>
        <taxon>Metakinetoplastina</taxon>
        <taxon>Trypanosomatida</taxon>
        <taxon>Trypanosomatidae</taxon>
        <taxon>Trypanosoma</taxon>
    </lineage>
</organism>
<feature type="signal peptide" evidence="2">
    <location>
        <begin position="1"/>
        <end position="17"/>
    </location>
</feature>
<reference evidence="3" key="1">
    <citation type="submission" date="2005-06" db="EMBL/GenBank/DDBJ databases">
        <authorList>
            <person name="Lennard N."/>
            <person name="Barron A."/>
            <person name="Clark L."/>
            <person name="Corton C."/>
            <person name="Harris B."/>
            <person name="Line A."/>
            <person name="Berriman M."/>
            <person name="Hertz-Fowler C."/>
            <person name="Renauld H."/>
            <person name="Bohme U."/>
            <person name="Arrowsmith C."/>
            <person name="Cronin C."/>
            <person name="Davies R."/>
            <person name="Doggett J."/>
            <person name="Fraser A."/>
            <person name="Johnson D."/>
            <person name="Larke N."/>
            <person name="Leech V."/>
            <person name="Lord A."/>
            <person name="MacLeod A."/>
            <person name="Norbertczak H."/>
            <person name="Ormand D."/>
            <person name="Quail M."/>
            <person name="Rabbinowitsch E."/>
            <person name="Rajandream M."/>
            <person name="Reitter C."/>
            <person name="Sharp S."/>
            <person name="Woodward J."/>
            <person name="Hall N."/>
            <person name="Melville S.and.Barrell.B."/>
        </authorList>
    </citation>
    <scope>NUCLEOTIDE SEQUENCE</scope>
    <source>
        <strain evidence="3">927/4 GUTat10.1</strain>
    </source>
</reference>
<evidence type="ECO:0000256" key="1">
    <source>
        <dbReference type="SAM" id="MobiDB-lite"/>
    </source>
</evidence>
<gene>
    <name evidence="3" type="ORF">Tb10.v4.0078</name>
</gene>
<name>Q4FKN1_TRYB2</name>
<dbReference type="EMBL" id="CT009752">
    <property type="protein sequence ID" value="CAJ16789.1"/>
    <property type="molecule type" value="Genomic_DNA"/>
</dbReference>
<evidence type="ECO:0008006" key="4">
    <source>
        <dbReference type="Google" id="ProtNLM"/>
    </source>
</evidence>
<accession>Q4FKN1</accession>